<dbReference type="PANTHER" id="PTHR24394">
    <property type="entry name" value="ZINC FINGER PROTEIN"/>
    <property type="match status" value="1"/>
</dbReference>
<dbReference type="SMART" id="SM00355">
    <property type="entry name" value="ZnF_C2H2"/>
    <property type="match status" value="7"/>
</dbReference>
<dbReference type="AlphaFoldDB" id="A0A553P0A3"/>
<keyword evidence="5" id="KW-0862">Zinc</keyword>
<protein>
    <recommendedName>
        <fullName evidence="8">C2H2-type domain-containing protein</fullName>
    </recommendedName>
</protein>
<reference evidence="9 10" key="1">
    <citation type="journal article" date="2018" name="Nat. Ecol. Evol.">
        <title>Genomic signatures of mitonuclear coevolution across populations of Tigriopus californicus.</title>
        <authorList>
            <person name="Barreto F.S."/>
            <person name="Watson E.T."/>
            <person name="Lima T.G."/>
            <person name="Willett C.S."/>
            <person name="Edmands S."/>
            <person name="Li W."/>
            <person name="Burton R.S."/>
        </authorList>
    </citation>
    <scope>NUCLEOTIDE SEQUENCE [LARGE SCALE GENOMIC DNA]</scope>
    <source>
        <strain evidence="9 10">San Diego</strain>
    </source>
</reference>
<dbReference type="OMA" id="GRRNHES"/>
<dbReference type="InterPro" id="IPR013087">
    <property type="entry name" value="Znf_C2H2_type"/>
</dbReference>
<keyword evidence="10" id="KW-1185">Reference proteome</keyword>
<name>A0A553P0A3_TIGCA</name>
<comment type="subcellular location">
    <subcellularLocation>
        <location evidence="1">Nucleus</location>
    </subcellularLocation>
</comment>
<evidence type="ECO:0000313" key="10">
    <source>
        <dbReference type="Proteomes" id="UP000318571"/>
    </source>
</evidence>
<feature type="domain" description="C2H2-type" evidence="8">
    <location>
        <begin position="292"/>
        <end position="319"/>
    </location>
</feature>
<comment type="caution">
    <text evidence="9">The sequence shown here is derived from an EMBL/GenBank/DDBJ whole genome shotgun (WGS) entry which is preliminary data.</text>
</comment>
<keyword evidence="3" id="KW-0677">Repeat</keyword>
<dbReference type="OrthoDB" id="654211at2759"/>
<evidence type="ECO:0000259" key="8">
    <source>
        <dbReference type="PROSITE" id="PS50157"/>
    </source>
</evidence>
<gene>
    <name evidence="9" type="ORF">TCAL_02394</name>
</gene>
<evidence type="ECO:0000256" key="1">
    <source>
        <dbReference type="ARBA" id="ARBA00004123"/>
    </source>
</evidence>
<dbReference type="PROSITE" id="PS50157">
    <property type="entry name" value="ZINC_FINGER_C2H2_2"/>
    <property type="match status" value="5"/>
</dbReference>
<dbReference type="Pfam" id="PF13912">
    <property type="entry name" value="zf-C2H2_6"/>
    <property type="match status" value="1"/>
</dbReference>
<evidence type="ECO:0000313" key="9">
    <source>
        <dbReference type="EMBL" id="TRY71115.1"/>
    </source>
</evidence>
<accession>A0A553P0A3</accession>
<organism evidence="9 10">
    <name type="scientific">Tigriopus californicus</name>
    <name type="common">Marine copepod</name>
    <dbReference type="NCBI Taxonomy" id="6832"/>
    <lineage>
        <taxon>Eukaryota</taxon>
        <taxon>Metazoa</taxon>
        <taxon>Ecdysozoa</taxon>
        <taxon>Arthropoda</taxon>
        <taxon>Crustacea</taxon>
        <taxon>Multicrustacea</taxon>
        <taxon>Hexanauplia</taxon>
        <taxon>Copepoda</taxon>
        <taxon>Harpacticoida</taxon>
        <taxon>Harpacticidae</taxon>
        <taxon>Tigriopus</taxon>
    </lineage>
</organism>
<evidence type="ECO:0000256" key="6">
    <source>
        <dbReference type="ARBA" id="ARBA00023242"/>
    </source>
</evidence>
<dbReference type="PANTHER" id="PTHR24394:SF29">
    <property type="entry name" value="MYONEURIN"/>
    <property type="match status" value="1"/>
</dbReference>
<dbReference type="Proteomes" id="UP000318571">
    <property type="component" value="Chromosome 9"/>
</dbReference>
<keyword evidence="4 7" id="KW-0863">Zinc-finger</keyword>
<dbReference type="GO" id="GO:0008270">
    <property type="term" value="F:zinc ion binding"/>
    <property type="evidence" value="ECO:0007669"/>
    <property type="project" value="UniProtKB-KW"/>
</dbReference>
<dbReference type="FunFam" id="3.30.160.60:FF:000446">
    <property type="entry name" value="Zinc finger protein"/>
    <property type="match status" value="1"/>
</dbReference>
<evidence type="ECO:0000256" key="5">
    <source>
        <dbReference type="ARBA" id="ARBA00022833"/>
    </source>
</evidence>
<keyword evidence="2" id="KW-0479">Metal-binding</keyword>
<dbReference type="SUPFAM" id="SSF57667">
    <property type="entry name" value="beta-beta-alpha zinc fingers"/>
    <property type="match status" value="2"/>
</dbReference>
<sequence length="408" mass="47006">MEGHLLGSIKLEPEDNGSFEIDLKSTVVLPIEAQEWPDQDQDPSQFFRCFKCEHPFHTDLGRRNHESVCKAGGSESDLVCSKFDKSHEETLNYRATVMIFEKSLFQDKCRDMDEDMPPELNDVPKTKKSKSFQMDLSCLVCRLLFPNLERFAQHEVAHTYLTKVERTCPHICGDCGQDFPTLEAVDLHIKSGSNSCSNRPKVIYPCRICDRMFQRRDKLRDHIMDHLGGVLSDPKYKCKYCQKSFEGVSLFAIHLRSHRGRDSIVCKTCRKTFHSESALRKHERIHSGEKPFWCGKCPARFFARETLNRHQKVHAKNAIEDPLCGSMNSCQSCNRDFLRKGDLEKHLNLVHNHHFDQSFDPKKLALSHCLKPVAKTYARKRVVKIESCISIKSEPLFDDQSLISLDTS</sequence>
<evidence type="ECO:0000256" key="7">
    <source>
        <dbReference type="PROSITE-ProRule" id="PRU00042"/>
    </source>
</evidence>
<feature type="domain" description="C2H2-type" evidence="8">
    <location>
        <begin position="264"/>
        <end position="291"/>
    </location>
</feature>
<evidence type="ECO:0000256" key="2">
    <source>
        <dbReference type="ARBA" id="ARBA00022723"/>
    </source>
</evidence>
<proteinExistence type="predicted"/>
<dbReference type="Pfam" id="PF00096">
    <property type="entry name" value="zf-C2H2"/>
    <property type="match status" value="2"/>
</dbReference>
<evidence type="ECO:0000256" key="4">
    <source>
        <dbReference type="ARBA" id="ARBA00022771"/>
    </source>
</evidence>
<dbReference type="Gene3D" id="3.30.160.60">
    <property type="entry name" value="Classic Zinc Finger"/>
    <property type="match status" value="3"/>
</dbReference>
<feature type="domain" description="C2H2-type" evidence="8">
    <location>
        <begin position="236"/>
        <end position="263"/>
    </location>
</feature>
<dbReference type="STRING" id="6832.A0A553P0A3"/>
<keyword evidence="6" id="KW-0539">Nucleus</keyword>
<evidence type="ECO:0000256" key="3">
    <source>
        <dbReference type="ARBA" id="ARBA00022737"/>
    </source>
</evidence>
<dbReference type="GO" id="GO:0000981">
    <property type="term" value="F:DNA-binding transcription factor activity, RNA polymerase II-specific"/>
    <property type="evidence" value="ECO:0007669"/>
    <property type="project" value="TreeGrafter"/>
</dbReference>
<dbReference type="EMBL" id="VCGU01000009">
    <property type="protein sequence ID" value="TRY71115.1"/>
    <property type="molecule type" value="Genomic_DNA"/>
</dbReference>
<dbReference type="PROSITE" id="PS00028">
    <property type="entry name" value="ZINC_FINGER_C2H2_1"/>
    <property type="match status" value="6"/>
</dbReference>
<dbReference type="InterPro" id="IPR036236">
    <property type="entry name" value="Znf_C2H2_sf"/>
</dbReference>
<feature type="domain" description="C2H2-type" evidence="8">
    <location>
        <begin position="328"/>
        <end position="351"/>
    </location>
</feature>
<dbReference type="GO" id="GO:0005634">
    <property type="term" value="C:nucleus"/>
    <property type="evidence" value="ECO:0007669"/>
    <property type="project" value="UniProtKB-SubCell"/>
</dbReference>
<feature type="domain" description="C2H2-type" evidence="8">
    <location>
        <begin position="204"/>
        <end position="228"/>
    </location>
</feature>